<dbReference type="GO" id="GO:0005634">
    <property type="term" value="C:nucleus"/>
    <property type="evidence" value="ECO:0007669"/>
    <property type="project" value="TreeGrafter"/>
</dbReference>
<dbReference type="Pfam" id="PF03372">
    <property type="entry name" value="Exo_endo_phos"/>
    <property type="match status" value="1"/>
</dbReference>
<sequence length="443" mass="50536">MKGQAATTLGPSPISKWAEISNLMKKNRIGVLALQETHLMDKHLDEIHKLHGRQILVLNSSMGTNMGGVAFVLNREITNTQNIEMTTIVPGQALLITLMWHQTSKVTLLNIYAPNDYESHPLFWDTIRTQILNTNARPDIMLGDFNLVEDPIDRAPARPDSEEATTALRKLRSALNLQDEWQHTFPTTRQFTFRSHTETMSRLDRIYAETSHQTYLFQWSSGLTNVPTDHDMVSINSLKKDLATAANESNIDTNLGARMNEAILHSELDYLEKKRRSNARSKAQAQWSYKGETISKYWSKINSAKKPREIIQRLHIPNSSPPKYTSNSIEMVDIVRNYHNKIQNNPQTSQQMQTDNDRICQDVLREIPETQKLQNAENSPLNNLVSKQEVERAIQAAKTGSVAGMDRIPYELWKALAIRHKATQNKNKEVPSFNIVQTLTIVY</sequence>
<accession>W4KAJ8</accession>
<dbReference type="EMBL" id="KI925457">
    <property type="protein sequence ID" value="ETW82842.1"/>
    <property type="molecule type" value="Genomic_DNA"/>
</dbReference>
<dbReference type="AlphaFoldDB" id="W4KAJ8"/>
<dbReference type="eggNOG" id="ENOG502SMUP">
    <property type="taxonomic scope" value="Eukaryota"/>
</dbReference>
<dbReference type="CDD" id="cd09076">
    <property type="entry name" value="L1-EN"/>
    <property type="match status" value="1"/>
</dbReference>
<dbReference type="GO" id="GO:0046872">
    <property type="term" value="F:metal ion binding"/>
    <property type="evidence" value="ECO:0007669"/>
    <property type="project" value="UniProtKB-KW"/>
</dbReference>
<dbReference type="HOGENOM" id="CLU_618281_0_0_1"/>
<dbReference type="SUPFAM" id="SSF56219">
    <property type="entry name" value="DNase I-like"/>
    <property type="match status" value="1"/>
</dbReference>
<evidence type="ECO:0000256" key="1">
    <source>
        <dbReference type="ARBA" id="ARBA00001946"/>
    </source>
</evidence>
<evidence type="ECO:0000256" key="5">
    <source>
        <dbReference type="ARBA" id="ARBA00022842"/>
    </source>
</evidence>
<evidence type="ECO:0000256" key="3">
    <source>
        <dbReference type="ARBA" id="ARBA00022723"/>
    </source>
</evidence>
<dbReference type="GO" id="GO:0008081">
    <property type="term" value="F:phosphoric diester hydrolase activity"/>
    <property type="evidence" value="ECO:0007669"/>
    <property type="project" value="TreeGrafter"/>
</dbReference>
<feature type="domain" description="Endonuclease/exonuclease/phosphatase" evidence="6">
    <location>
        <begin position="20"/>
        <end position="215"/>
    </location>
</feature>
<dbReference type="PANTHER" id="PTHR22748">
    <property type="entry name" value="AP ENDONUCLEASE"/>
    <property type="match status" value="1"/>
</dbReference>
<name>W4KAJ8_HETIT</name>
<keyword evidence="3" id="KW-0479">Metal-binding</keyword>
<evidence type="ECO:0000256" key="4">
    <source>
        <dbReference type="ARBA" id="ARBA00022801"/>
    </source>
</evidence>
<organism evidence="7 8">
    <name type="scientific">Heterobasidion irregulare (strain TC 32-1)</name>
    <dbReference type="NCBI Taxonomy" id="747525"/>
    <lineage>
        <taxon>Eukaryota</taxon>
        <taxon>Fungi</taxon>
        <taxon>Dikarya</taxon>
        <taxon>Basidiomycota</taxon>
        <taxon>Agaricomycotina</taxon>
        <taxon>Agaricomycetes</taxon>
        <taxon>Russulales</taxon>
        <taxon>Bondarzewiaceae</taxon>
        <taxon>Heterobasidion</taxon>
        <taxon>Heterobasidion annosum species complex</taxon>
    </lineage>
</organism>
<reference evidence="7 8" key="1">
    <citation type="journal article" date="2012" name="New Phytol.">
        <title>Insight into trade-off between wood decay and parasitism from the genome of a fungal forest pathogen.</title>
        <authorList>
            <person name="Olson A."/>
            <person name="Aerts A."/>
            <person name="Asiegbu F."/>
            <person name="Belbahri L."/>
            <person name="Bouzid O."/>
            <person name="Broberg A."/>
            <person name="Canback B."/>
            <person name="Coutinho P.M."/>
            <person name="Cullen D."/>
            <person name="Dalman K."/>
            <person name="Deflorio G."/>
            <person name="van Diepen L.T."/>
            <person name="Dunand C."/>
            <person name="Duplessis S."/>
            <person name="Durling M."/>
            <person name="Gonthier P."/>
            <person name="Grimwood J."/>
            <person name="Fossdal C.G."/>
            <person name="Hansson D."/>
            <person name="Henrissat B."/>
            <person name="Hietala A."/>
            <person name="Himmelstrand K."/>
            <person name="Hoffmeister D."/>
            <person name="Hogberg N."/>
            <person name="James T.Y."/>
            <person name="Karlsson M."/>
            <person name="Kohler A."/>
            <person name="Kues U."/>
            <person name="Lee Y.H."/>
            <person name="Lin Y.C."/>
            <person name="Lind M."/>
            <person name="Lindquist E."/>
            <person name="Lombard V."/>
            <person name="Lucas S."/>
            <person name="Lunden K."/>
            <person name="Morin E."/>
            <person name="Murat C."/>
            <person name="Park J."/>
            <person name="Raffaello T."/>
            <person name="Rouze P."/>
            <person name="Salamov A."/>
            <person name="Schmutz J."/>
            <person name="Solheim H."/>
            <person name="Stahlberg J."/>
            <person name="Velez H."/>
            <person name="de Vries R.P."/>
            <person name="Wiebenga A."/>
            <person name="Woodward S."/>
            <person name="Yakovlev I."/>
            <person name="Garbelotto M."/>
            <person name="Martin F."/>
            <person name="Grigoriev I.V."/>
            <person name="Stenlid J."/>
        </authorList>
    </citation>
    <scope>NUCLEOTIDE SEQUENCE [LARGE SCALE GENOMIC DNA]</scope>
    <source>
        <strain evidence="7 8">TC 32-1</strain>
    </source>
</reference>
<dbReference type="GO" id="GO:0008311">
    <property type="term" value="F:double-stranded DNA 3'-5' DNA exonuclease activity"/>
    <property type="evidence" value="ECO:0007669"/>
    <property type="project" value="TreeGrafter"/>
</dbReference>
<dbReference type="GO" id="GO:0003906">
    <property type="term" value="F:DNA-(apurinic or apyrimidinic site) endonuclease activity"/>
    <property type="evidence" value="ECO:0007669"/>
    <property type="project" value="TreeGrafter"/>
</dbReference>
<dbReference type="Gene3D" id="3.60.10.10">
    <property type="entry name" value="Endonuclease/exonuclease/phosphatase"/>
    <property type="match status" value="1"/>
</dbReference>
<dbReference type="GeneID" id="20674111"/>
<dbReference type="Proteomes" id="UP000030671">
    <property type="component" value="Unassembled WGS sequence"/>
</dbReference>
<keyword evidence="8" id="KW-1185">Reference proteome</keyword>
<dbReference type="InterPro" id="IPR036691">
    <property type="entry name" value="Endo/exonu/phosph_ase_sf"/>
</dbReference>
<dbReference type="InterPro" id="IPR005135">
    <property type="entry name" value="Endo/exonuclease/phosphatase"/>
</dbReference>
<keyword evidence="5" id="KW-0460">Magnesium</keyword>
<protein>
    <recommendedName>
        <fullName evidence="6">Endonuclease/exonuclease/phosphatase domain-containing protein</fullName>
    </recommendedName>
</protein>
<evidence type="ECO:0000259" key="6">
    <source>
        <dbReference type="Pfam" id="PF03372"/>
    </source>
</evidence>
<dbReference type="InParanoid" id="W4KAJ8"/>
<dbReference type="InterPro" id="IPR004808">
    <property type="entry name" value="AP_endonuc_1"/>
</dbReference>
<dbReference type="OrthoDB" id="3264871at2759"/>
<evidence type="ECO:0000313" key="8">
    <source>
        <dbReference type="Proteomes" id="UP000030671"/>
    </source>
</evidence>
<keyword evidence="4" id="KW-0378">Hydrolase</keyword>
<dbReference type="RefSeq" id="XP_009545155.1">
    <property type="nucleotide sequence ID" value="XM_009546860.1"/>
</dbReference>
<dbReference type="GO" id="GO:0006284">
    <property type="term" value="P:base-excision repair"/>
    <property type="evidence" value="ECO:0007669"/>
    <property type="project" value="TreeGrafter"/>
</dbReference>
<gene>
    <name evidence="7" type="ORF">HETIRDRAFT_426345</name>
</gene>
<dbReference type="KEGG" id="hir:HETIRDRAFT_426345"/>
<comment type="cofactor">
    <cofactor evidence="1">
        <name>Mg(2+)</name>
        <dbReference type="ChEBI" id="CHEBI:18420"/>
    </cofactor>
</comment>
<evidence type="ECO:0000313" key="7">
    <source>
        <dbReference type="EMBL" id="ETW82842.1"/>
    </source>
</evidence>
<comment type="similarity">
    <text evidence="2">Belongs to the DNA repair enzymes AP/ExoA family.</text>
</comment>
<dbReference type="PANTHER" id="PTHR22748:SF4">
    <property type="entry name" value="DNA-(APURINIC OR APYRIMIDINIC SITE) ENDONUCLEASE 2"/>
    <property type="match status" value="1"/>
</dbReference>
<proteinExistence type="inferred from homology"/>
<evidence type="ECO:0000256" key="2">
    <source>
        <dbReference type="ARBA" id="ARBA00007092"/>
    </source>
</evidence>